<accession>A0A3B0U1S6</accession>
<dbReference type="InterPro" id="IPR005025">
    <property type="entry name" value="FMN_Rdtase-like_dom"/>
</dbReference>
<dbReference type="GO" id="GO:0016491">
    <property type="term" value="F:oxidoreductase activity"/>
    <property type="evidence" value="ECO:0007669"/>
    <property type="project" value="InterPro"/>
</dbReference>
<dbReference type="InterPro" id="IPR029039">
    <property type="entry name" value="Flavoprotein-like_sf"/>
</dbReference>
<gene>
    <name evidence="2" type="ORF">MNBD_BACTEROID01-2899</name>
</gene>
<evidence type="ECO:0000313" key="2">
    <source>
        <dbReference type="EMBL" id="VAW24805.1"/>
    </source>
</evidence>
<protein>
    <recommendedName>
        <fullName evidence="1">NADPH-dependent FMN reductase-like domain-containing protein</fullName>
    </recommendedName>
</protein>
<dbReference type="AlphaFoldDB" id="A0A3B0U1S6"/>
<dbReference type="EMBL" id="UOEP01000225">
    <property type="protein sequence ID" value="VAW24805.1"/>
    <property type="molecule type" value="Genomic_DNA"/>
</dbReference>
<dbReference type="Gene3D" id="3.40.50.360">
    <property type="match status" value="1"/>
</dbReference>
<name>A0A3B0U1S6_9ZZZZ</name>
<sequence>MKLAIFNGSPRGKNSNSRIFSEKFQEGVESVGGIVSSIDYLVNIKKTEGHVKHFKKAEAVLIVFPLYTDAMPGIVKNFIEAIGEFDGKQKPIAFVIHSGFSEGIHCSFIAKYNKILANRWNMNYVGTIIKPGSEGTRLKPGSWNKSLNKNMRRFGACFVTKGEFDPKQMAKFTGPSLHSPFKRWMYILLSHTGLTNFYWNMNLKKNKAFEKRFDAPYLK</sequence>
<reference evidence="2" key="1">
    <citation type="submission" date="2018-06" db="EMBL/GenBank/DDBJ databases">
        <authorList>
            <person name="Zhirakovskaya E."/>
        </authorList>
    </citation>
    <scope>NUCLEOTIDE SEQUENCE</scope>
</reference>
<feature type="domain" description="NADPH-dependent FMN reductase-like" evidence="1">
    <location>
        <begin position="1"/>
        <end position="106"/>
    </location>
</feature>
<dbReference type="Pfam" id="PF03358">
    <property type="entry name" value="FMN_red"/>
    <property type="match status" value="1"/>
</dbReference>
<evidence type="ECO:0000259" key="1">
    <source>
        <dbReference type="Pfam" id="PF03358"/>
    </source>
</evidence>
<dbReference type="SUPFAM" id="SSF52218">
    <property type="entry name" value="Flavoproteins"/>
    <property type="match status" value="1"/>
</dbReference>
<organism evidence="2">
    <name type="scientific">hydrothermal vent metagenome</name>
    <dbReference type="NCBI Taxonomy" id="652676"/>
    <lineage>
        <taxon>unclassified sequences</taxon>
        <taxon>metagenomes</taxon>
        <taxon>ecological metagenomes</taxon>
    </lineage>
</organism>
<proteinExistence type="predicted"/>